<keyword evidence="6 13" id="KW-0479">Metal-binding</keyword>
<dbReference type="AlphaFoldDB" id="A0A2K8NZV3"/>
<feature type="domain" description="Cysteinyl-tRNA synthetase class Ia DALR" evidence="14">
    <location>
        <begin position="346"/>
        <end position="407"/>
    </location>
</feature>
<keyword evidence="16" id="KW-1185">Reference proteome</keyword>
<dbReference type="GO" id="GO:0004817">
    <property type="term" value="F:cysteine-tRNA ligase activity"/>
    <property type="evidence" value="ECO:0007669"/>
    <property type="project" value="UniProtKB-UniRule"/>
</dbReference>
<evidence type="ECO:0000256" key="9">
    <source>
        <dbReference type="ARBA" id="ARBA00022840"/>
    </source>
</evidence>
<evidence type="ECO:0000256" key="4">
    <source>
        <dbReference type="ARBA" id="ARBA00022490"/>
    </source>
</evidence>
<dbReference type="GO" id="GO:0005829">
    <property type="term" value="C:cytosol"/>
    <property type="evidence" value="ECO:0007669"/>
    <property type="project" value="TreeGrafter"/>
</dbReference>
<keyword evidence="11 13" id="KW-0030">Aminoacyl-tRNA synthetase</keyword>
<feature type="short sequence motif" description="'KMSKS' region" evidence="13">
    <location>
        <begin position="262"/>
        <end position="266"/>
    </location>
</feature>
<dbReference type="InterPro" id="IPR014729">
    <property type="entry name" value="Rossmann-like_a/b/a_fold"/>
</dbReference>
<evidence type="ECO:0000256" key="6">
    <source>
        <dbReference type="ARBA" id="ARBA00022723"/>
    </source>
</evidence>
<evidence type="ECO:0000256" key="11">
    <source>
        <dbReference type="ARBA" id="ARBA00023146"/>
    </source>
</evidence>
<dbReference type="InterPro" id="IPR024909">
    <property type="entry name" value="Cys-tRNA/MSH_ligase"/>
</dbReference>
<dbReference type="InterPro" id="IPR015273">
    <property type="entry name" value="Cys-tRNA-synt_Ia_DALR"/>
</dbReference>
<evidence type="ECO:0000256" key="10">
    <source>
        <dbReference type="ARBA" id="ARBA00022917"/>
    </source>
</evidence>
<dbReference type="PANTHER" id="PTHR10890">
    <property type="entry name" value="CYSTEINYL-TRNA SYNTHETASE"/>
    <property type="match status" value="1"/>
</dbReference>
<evidence type="ECO:0000313" key="16">
    <source>
        <dbReference type="Proteomes" id="UP000232230"/>
    </source>
</evidence>
<dbReference type="EMBL" id="CP024965">
    <property type="protein sequence ID" value="ATZ19076.1"/>
    <property type="molecule type" value="Genomic_DNA"/>
</dbReference>
<comment type="similarity">
    <text evidence="2 13">Belongs to the class-I aminoacyl-tRNA synthetase family.</text>
</comment>
<evidence type="ECO:0000256" key="12">
    <source>
        <dbReference type="ARBA" id="ARBA00047398"/>
    </source>
</evidence>
<name>A0A2K8NZV3_9MOLU</name>
<feature type="binding site" evidence="13">
    <location>
        <position position="204"/>
    </location>
    <ligand>
        <name>Zn(2+)</name>
        <dbReference type="ChEBI" id="CHEBI:29105"/>
    </ligand>
</feature>
<evidence type="ECO:0000256" key="3">
    <source>
        <dbReference type="ARBA" id="ARBA00011245"/>
    </source>
</evidence>
<evidence type="ECO:0000256" key="5">
    <source>
        <dbReference type="ARBA" id="ARBA00022598"/>
    </source>
</evidence>
<comment type="subcellular location">
    <subcellularLocation>
        <location evidence="1 13">Cytoplasm</location>
    </subcellularLocation>
</comment>
<keyword evidence="9 13" id="KW-0067">ATP-binding</keyword>
<evidence type="ECO:0000259" key="14">
    <source>
        <dbReference type="SMART" id="SM00840"/>
    </source>
</evidence>
<dbReference type="Proteomes" id="UP000232230">
    <property type="component" value="Chromosome"/>
</dbReference>
<dbReference type="Pfam" id="PF01406">
    <property type="entry name" value="tRNA-synt_1e"/>
    <property type="match status" value="1"/>
</dbReference>
<dbReference type="SUPFAM" id="SSF52374">
    <property type="entry name" value="Nucleotidylyl transferase"/>
    <property type="match status" value="1"/>
</dbReference>
<feature type="binding site" evidence="13">
    <location>
        <position position="230"/>
    </location>
    <ligand>
        <name>Zn(2+)</name>
        <dbReference type="ChEBI" id="CHEBI:29105"/>
    </ligand>
</feature>
<keyword evidence="7 13" id="KW-0547">Nucleotide-binding</keyword>
<dbReference type="NCBIfam" id="TIGR00435">
    <property type="entry name" value="cysS"/>
    <property type="match status" value="1"/>
</dbReference>
<dbReference type="Pfam" id="PF09190">
    <property type="entry name" value="DALR_2"/>
    <property type="match status" value="1"/>
</dbReference>
<dbReference type="PANTHER" id="PTHR10890:SF3">
    <property type="entry name" value="CYSTEINE--TRNA LIGASE, CYTOPLASMIC"/>
    <property type="match status" value="1"/>
</dbReference>
<evidence type="ECO:0000256" key="1">
    <source>
        <dbReference type="ARBA" id="ARBA00004496"/>
    </source>
</evidence>
<feature type="binding site" evidence="13">
    <location>
        <position position="234"/>
    </location>
    <ligand>
        <name>Zn(2+)</name>
        <dbReference type="ChEBI" id="CHEBI:29105"/>
    </ligand>
</feature>
<comment type="subunit">
    <text evidence="3 13">Monomer.</text>
</comment>
<feature type="short sequence motif" description="'HIGH' region" evidence="13">
    <location>
        <begin position="26"/>
        <end position="36"/>
    </location>
</feature>
<gene>
    <name evidence="13 15" type="primary">cysS</name>
    <name evidence="15" type="ORF">ESOMN_v1c06940</name>
</gene>
<evidence type="ECO:0000256" key="8">
    <source>
        <dbReference type="ARBA" id="ARBA00022833"/>
    </source>
</evidence>
<proteinExistence type="inferred from homology"/>
<dbReference type="GO" id="GO:0005524">
    <property type="term" value="F:ATP binding"/>
    <property type="evidence" value="ECO:0007669"/>
    <property type="project" value="UniProtKB-UniRule"/>
</dbReference>
<protein>
    <recommendedName>
        <fullName evidence="13">Cysteine--tRNA ligase</fullName>
        <ecNumber evidence="13">6.1.1.16</ecNumber>
    </recommendedName>
    <alternativeName>
        <fullName evidence="13">Cysteinyl-tRNA synthetase</fullName>
        <shortName evidence="13">CysRS</shortName>
    </alternativeName>
</protein>
<organism evidence="15 16">
    <name type="scientific">Williamsoniiplasma somnilux</name>
    <dbReference type="NCBI Taxonomy" id="215578"/>
    <lineage>
        <taxon>Bacteria</taxon>
        <taxon>Bacillati</taxon>
        <taxon>Mycoplasmatota</taxon>
        <taxon>Mollicutes</taxon>
        <taxon>Entomoplasmatales</taxon>
        <taxon>Williamsoniiplasma</taxon>
    </lineage>
</organism>
<dbReference type="PRINTS" id="PR00983">
    <property type="entry name" value="TRNASYNTHCYS"/>
</dbReference>
<evidence type="ECO:0000256" key="2">
    <source>
        <dbReference type="ARBA" id="ARBA00005594"/>
    </source>
</evidence>
<keyword evidence="5 13" id="KW-0436">Ligase</keyword>
<dbReference type="SMART" id="SM00840">
    <property type="entry name" value="DALR_2"/>
    <property type="match status" value="1"/>
</dbReference>
<dbReference type="InterPro" id="IPR032678">
    <property type="entry name" value="tRNA-synt_1_cat_dom"/>
</dbReference>
<dbReference type="InterPro" id="IPR015803">
    <property type="entry name" value="Cys-tRNA-ligase"/>
</dbReference>
<comment type="cofactor">
    <cofactor evidence="13">
        <name>Zn(2+)</name>
        <dbReference type="ChEBI" id="CHEBI:29105"/>
    </cofactor>
    <text evidence="13">Binds 1 zinc ion per subunit.</text>
</comment>
<reference evidence="15 16" key="1">
    <citation type="submission" date="2017-11" db="EMBL/GenBank/DDBJ databases">
        <title>Genome sequence of Entomoplasma somnilux PYAN-1 (ATCC 49194).</title>
        <authorList>
            <person name="Lo W.-S."/>
            <person name="Gasparich G.E."/>
            <person name="Kuo C.-H."/>
        </authorList>
    </citation>
    <scope>NUCLEOTIDE SEQUENCE [LARGE SCALE GENOMIC DNA]</scope>
    <source>
        <strain evidence="15 16">PYAN-1</strain>
    </source>
</reference>
<dbReference type="SUPFAM" id="SSF47323">
    <property type="entry name" value="Anticodon-binding domain of a subclass of class I aminoacyl-tRNA synthetases"/>
    <property type="match status" value="1"/>
</dbReference>
<evidence type="ECO:0000256" key="7">
    <source>
        <dbReference type="ARBA" id="ARBA00022741"/>
    </source>
</evidence>
<feature type="binding site" evidence="13">
    <location>
        <position position="265"/>
    </location>
    <ligand>
        <name>ATP</name>
        <dbReference type="ChEBI" id="CHEBI:30616"/>
    </ligand>
</feature>
<dbReference type="Gene3D" id="1.20.120.1910">
    <property type="entry name" value="Cysteine-tRNA ligase, C-terminal anti-codon recognition domain"/>
    <property type="match status" value="1"/>
</dbReference>
<dbReference type="GO" id="GO:0006423">
    <property type="term" value="P:cysteinyl-tRNA aminoacylation"/>
    <property type="evidence" value="ECO:0007669"/>
    <property type="project" value="UniProtKB-UniRule"/>
</dbReference>
<dbReference type="EC" id="6.1.1.16" evidence="13"/>
<evidence type="ECO:0000256" key="13">
    <source>
        <dbReference type="HAMAP-Rule" id="MF_00041"/>
    </source>
</evidence>
<dbReference type="InterPro" id="IPR009080">
    <property type="entry name" value="tRNAsynth_Ia_anticodon-bd"/>
</dbReference>
<feature type="binding site" evidence="13">
    <location>
        <position position="24"/>
    </location>
    <ligand>
        <name>Zn(2+)</name>
        <dbReference type="ChEBI" id="CHEBI:29105"/>
    </ligand>
</feature>
<keyword evidence="10 13" id="KW-0648">Protein biosynthesis</keyword>
<accession>A0A2K8NZV3</accession>
<dbReference type="RefSeq" id="WP_024863589.1">
    <property type="nucleotide sequence ID" value="NZ_CP024965.1"/>
</dbReference>
<dbReference type="KEGG" id="esx:ESOMN_v1c06940"/>
<dbReference type="CDD" id="cd00672">
    <property type="entry name" value="CysRS_core"/>
    <property type="match status" value="1"/>
</dbReference>
<sequence length="436" mass="50152">MKLYNSLTRTAELLEKSVLNIYSCGPTVYNYIHIGNARPSILMDVLIRFLETQNIEINFLQNITDIDDKIINKAIEQNQSEEIVSKQFTEAYLNDLKSLNVKLPNKITPISEKMPEMIAFIQALIDQGDAYVSGGNVYFNINKQKANYGQLSGRKIEELISGERVEIDLNKKNPLDFTLWKNTDIGKKWNSPFGEGRPGWHTECAVLIEDYFKGKTIDIHAGGIDLKFPHHENERIQYIAKNKIELANLWMHNGHLTMSGEKMSKSLGNVILVKEFVSQYNPNLLRWIFLTTNYKQPLNISDDLIEQALKFFEKLNNLRKKVIKEIALNNFNLKKINSKDSLYVQDFFKFMNDDLNTPKVLSLIEALIKNINNKVDANDVVDLLFILNTLGFGNVFNLDISKEEIAQIKKWKDLLDANDFVEADKLRDKLKTKGLI</sequence>
<dbReference type="Gene3D" id="3.40.50.620">
    <property type="entry name" value="HUPs"/>
    <property type="match status" value="1"/>
</dbReference>
<comment type="catalytic activity">
    <reaction evidence="12 13">
        <text>tRNA(Cys) + L-cysteine + ATP = L-cysteinyl-tRNA(Cys) + AMP + diphosphate</text>
        <dbReference type="Rhea" id="RHEA:17773"/>
        <dbReference type="Rhea" id="RHEA-COMP:9661"/>
        <dbReference type="Rhea" id="RHEA-COMP:9679"/>
        <dbReference type="ChEBI" id="CHEBI:30616"/>
        <dbReference type="ChEBI" id="CHEBI:33019"/>
        <dbReference type="ChEBI" id="CHEBI:35235"/>
        <dbReference type="ChEBI" id="CHEBI:78442"/>
        <dbReference type="ChEBI" id="CHEBI:78517"/>
        <dbReference type="ChEBI" id="CHEBI:456215"/>
        <dbReference type="EC" id="6.1.1.16"/>
    </reaction>
</comment>
<keyword evidence="8 13" id="KW-0862">Zinc</keyword>
<dbReference type="HAMAP" id="MF_00041">
    <property type="entry name" value="Cys_tRNA_synth"/>
    <property type="match status" value="1"/>
</dbReference>
<dbReference type="GO" id="GO:0008270">
    <property type="term" value="F:zinc ion binding"/>
    <property type="evidence" value="ECO:0007669"/>
    <property type="project" value="UniProtKB-UniRule"/>
</dbReference>
<evidence type="ECO:0000313" key="15">
    <source>
        <dbReference type="EMBL" id="ATZ19076.1"/>
    </source>
</evidence>
<keyword evidence="4 13" id="KW-0963">Cytoplasm</keyword>